<name>A0ABS2CL58_9MICO</name>
<dbReference type="SUPFAM" id="SSF52317">
    <property type="entry name" value="Class I glutamine amidotransferase-like"/>
    <property type="match status" value="1"/>
</dbReference>
<dbReference type="InterPro" id="IPR029062">
    <property type="entry name" value="Class_I_gatase-like"/>
</dbReference>
<evidence type="ECO:0000313" key="1">
    <source>
        <dbReference type="EMBL" id="MBM6400510.1"/>
    </source>
</evidence>
<dbReference type="CDD" id="cd01745">
    <property type="entry name" value="GATase1_2"/>
    <property type="match status" value="1"/>
</dbReference>
<organism evidence="1 2">
    <name type="scientific">Phycicoccus sonneratiae</name>
    <dbReference type="NCBI Taxonomy" id="2807628"/>
    <lineage>
        <taxon>Bacteria</taxon>
        <taxon>Bacillati</taxon>
        <taxon>Actinomycetota</taxon>
        <taxon>Actinomycetes</taxon>
        <taxon>Micrococcales</taxon>
        <taxon>Intrasporangiaceae</taxon>
        <taxon>Phycicoccus</taxon>
    </lineage>
</organism>
<dbReference type="PROSITE" id="PS51273">
    <property type="entry name" value="GATASE_TYPE_1"/>
    <property type="match status" value="1"/>
</dbReference>
<dbReference type="Gene3D" id="3.40.50.880">
    <property type="match status" value="1"/>
</dbReference>
<keyword evidence="1" id="KW-0378">Hydrolase</keyword>
<dbReference type="Proteomes" id="UP001430172">
    <property type="component" value="Unassembled WGS sequence"/>
</dbReference>
<sequence length="257" mass="27485">MAQRRPVIGITCYVEDVDRPPWVGQRSAVLPYRYVAQVEAAGGLAVVLPPRPDVDEAMAREVVERLDGLVVAGGADVSAHLYGAAPHPTSQDPRPDRDAWETALVRAAEEVDLPVLGICRGMQVMAVAAGGRIEQHVPDRVGHEAHSPRPGVYSSHHVDPVDGSRLAGLLGDEPLDVPTYHHQAVVPDSLDGTGWAPSAWHEDGTLEAMEDPRSRFRLAVQWHAEEGESPALFAALVSEARSVADGADERGGPPAAR</sequence>
<dbReference type="RefSeq" id="WP_204130964.1">
    <property type="nucleotide sequence ID" value="NZ_JAFDVD010000008.1"/>
</dbReference>
<dbReference type="EMBL" id="JAFDVD010000008">
    <property type="protein sequence ID" value="MBM6400510.1"/>
    <property type="molecule type" value="Genomic_DNA"/>
</dbReference>
<comment type="caution">
    <text evidence="1">The sequence shown here is derived from an EMBL/GenBank/DDBJ whole genome shotgun (WGS) entry which is preliminary data.</text>
</comment>
<reference evidence="1" key="1">
    <citation type="submission" date="2021-02" db="EMBL/GenBank/DDBJ databases">
        <title>Phycicoccus sp. MQZ13P-5T, whole genome shotgun sequence.</title>
        <authorList>
            <person name="Tuo L."/>
        </authorList>
    </citation>
    <scope>NUCLEOTIDE SEQUENCE</scope>
    <source>
        <strain evidence="1">MQZ13P-5</strain>
    </source>
</reference>
<protein>
    <submittedName>
        <fullName evidence="1">Gamma-glutamyl-gamma-aminobutyrate hydrolase family protein</fullName>
    </submittedName>
</protein>
<dbReference type="InterPro" id="IPR011697">
    <property type="entry name" value="Peptidase_C26"/>
</dbReference>
<dbReference type="InterPro" id="IPR044668">
    <property type="entry name" value="PuuD-like"/>
</dbReference>
<dbReference type="GO" id="GO:0016787">
    <property type="term" value="F:hydrolase activity"/>
    <property type="evidence" value="ECO:0007669"/>
    <property type="project" value="UniProtKB-KW"/>
</dbReference>
<accession>A0ABS2CL58</accession>
<dbReference type="PANTHER" id="PTHR43235:SF1">
    <property type="entry name" value="GLUTAMINE AMIDOTRANSFERASE PB2B2.05-RELATED"/>
    <property type="match status" value="1"/>
</dbReference>
<dbReference type="PANTHER" id="PTHR43235">
    <property type="entry name" value="GLUTAMINE AMIDOTRANSFERASE PB2B2.05-RELATED"/>
    <property type="match status" value="1"/>
</dbReference>
<gene>
    <name evidence="1" type="ORF">JQN70_08960</name>
</gene>
<evidence type="ECO:0000313" key="2">
    <source>
        <dbReference type="Proteomes" id="UP001430172"/>
    </source>
</evidence>
<proteinExistence type="predicted"/>
<keyword evidence="2" id="KW-1185">Reference proteome</keyword>
<dbReference type="Pfam" id="PF07722">
    <property type="entry name" value="Peptidase_C26"/>
    <property type="match status" value="1"/>
</dbReference>